<keyword evidence="2" id="KW-0813">Transport</keyword>
<dbReference type="PANTHER" id="PTHR43820">
    <property type="entry name" value="HIGH-AFFINITY BRANCHED-CHAIN AMINO ACID TRANSPORT ATP-BINDING PROTEIN LIVF"/>
    <property type="match status" value="1"/>
</dbReference>
<reference evidence="7" key="2">
    <citation type="submission" date="2023-01" db="EMBL/GenBank/DDBJ databases">
        <authorList>
            <person name="Sun Q."/>
            <person name="Evtushenko L."/>
        </authorList>
    </citation>
    <scope>NUCLEOTIDE SEQUENCE</scope>
    <source>
        <strain evidence="7">VKM Ac-1246</strain>
    </source>
</reference>
<evidence type="ECO:0000256" key="5">
    <source>
        <dbReference type="ARBA" id="ARBA00022970"/>
    </source>
</evidence>
<dbReference type="PANTHER" id="PTHR43820:SF4">
    <property type="entry name" value="HIGH-AFFINITY BRANCHED-CHAIN AMINO ACID TRANSPORT ATP-BINDING PROTEIN LIVF"/>
    <property type="match status" value="1"/>
</dbReference>
<dbReference type="EMBL" id="BSEL01000005">
    <property type="protein sequence ID" value="GLJ68834.1"/>
    <property type="molecule type" value="Genomic_DNA"/>
</dbReference>
<dbReference type="InterPro" id="IPR027417">
    <property type="entry name" value="P-loop_NTPase"/>
</dbReference>
<dbReference type="SMART" id="SM00382">
    <property type="entry name" value="AAA"/>
    <property type="match status" value="1"/>
</dbReference>
<sequence length="257" mass="27098">MIELKNLSARYGRVGVLREVDLHVAPGEVVALLGANGAGKTTLLHSVAGVHRAVTGAVLLDGDDVTALDAARRTRRGISLVPAGRQVFAELTVEQNLQVGLHGTRLSAAEQSKRFEQVLSMFPVLRDFASRPAGLLSGGQQQMLAIARALVRQPAYLLLDEPSLGLAPQIVEQILGVLETLTESGVGVLLAEQNAGAALGVSQRGVIVENGVIVRADSSDGLLNDPEVSNHYLGVEQEAVEVADRAVLPTSIFEPID</sequence>
<dbReference type="InterPro" id="IPR003439">
    <property type="entry name" value="ABC_transporter-like_ATP-bd"/>
</dbReference>
<dbReference type="SUPFAM" id="SSF52540">
    <property type="entry name" value="P-loop containing nucleoside triphosphate hydrolases"/>
    <property type="match status" value="1"/>
</dbReference>
<name>A0ABQ5SZF7_9ACTN</name>
<evidence type="ECO:0000256" key="4">
    <source>
        <dbReference type="ARBA" id="ARBA00022840"/>
    </source>
</evidence>
<evidence type="ECO:0000256" key="2">
    <source>
        <dbReference type="ARBA" id="ARBA00022448"/>
    </source>
</evidence>
<protein>
    <submittedName>
        <fullName evidence="7">ABC transporter ATP-binding protein</fullName>
    </submittedName>
</protein>
<dbReference type="GO" id="GO:0005524">
    <property type="term" value="F:ATP binding"/>
    <property type="evidence" value="ECO:0007669"/>
    <property type="project" value="UniProtKB-KW"/>
</dbReference>
<dbReference type="PROSITE" id="PS50893">
    <property type="entry name" value="ABC_TRANSPORTER_2"/>
    <property type="match status" value="1"/>
</dbReference>
<evidence type="ECO:0000256" key="3">
    <source>
        <dbReference type="ARBA" id="ARBA00022741"/>
    </source>
</evidence>
<dbReference type="RefSeq" id="WP_189117333.1">
    <property type="nucleotide sequence ID" value="NZ_BMRK01000003.1"/>
</dbReference>
<reference evidence="7" key="1">
    <citation type="journal article" date="2014" name="Int. J. Syst. Evol. Microbiol.">
        <title>Complete genome of a new Firmicutes species belonging to the dominant human colonic microbiota ('Ruminococcus bicirculans') reveals two chromosomes and a selective capacity to utilize plant glucans.</title>
        <authorList>
            <consortium name="NISC Comparative Sequencing Program"/>
            <person name="Wegmann U."/>
            <person name="Louis P."/>
            <person name="Goesmann A."/>
            <person name="Henrissat B."/>
            <person name="Duncan S.H."/>
            <person name="Flint H.J."/>
        </authorList>
    </citation>
    <scope>NUCLEOTIDE SEQUENCE</scope>
    <source>
        <strain evidence="7">VKM Ac-1246</strain>
    </source>
</reference>
<dbReference type="PROSITE" id="PS00211">
    <property type="entry name" value="ABC_TRANSPORTER_1"/>
    <property type="match status" value="1"/>
</dbReference>
<evidence type="ECO:0000256" key="1">
    <source>
        <dbReference type="ARBA" id="ARBA00005417"/>
    </source>
</evidence>
<dbReference type="InterPro" id="IPR052156">
    <property type="entry name" value="BCAA_Transport_ATP-bd_LivF"/>
</dbReference>
<dbReference type="InterPro" id="IPR017871">
    <property type="entry name" value="ABC_transporter-like_CS"/>
</dbReference>
<organism evidence="7 8">
    <name type="scientific">Nocardioides luteus</name>
    <dbReference type="NCBI Taxonomy" id="1844"/>
    <lineage>
        <taxon>Bacteria</taxon>
        <taxon>Bacillati</taxon>
        <taxon>Actinomycetota</taxon>
        <taxon>Actinomycetes</taxon>
        <taxon>Propionibacteriales</taxon>
        <taxon>Nocardioidaceae</taxon>
        <taxon>Nocardioides</taxon>
    </lineage>
</organism>
<accession>A0ABQ5SZF7</accession>
<comment type="caution">
    <text evidence="7">The sequence shown here is derived from an EMBL/GenBank/DDBJ whole genome shotgun (WGS) entry which is preliminary data.</text>
</comment>
<gene>
    <name evidence="7" type="ORF">GCM10017579_28700</name>
</gene>
<evidence type="ECO:0000259" key="6">
    <source>
        <dbReference type="PROSITE" id="PS50893"/>
    </source>
</evidence>
<comment type="similarity">
    <text evidence="1">Belongs to the ABC transporter superfamily.</text>
</comment>
<feature type="domain" description="ABC transporter" evidence="6">
    <location>
        <begin position="2"/>
        <end position="235"/>
    </location>
</feature>
<keyword evidence="4 7" id="KW-0067">ATP-binding</keyword>
<dbReference type="Proteomes" id="UP001142292">
    <property type="component" value="Unassembled WGS sequence"/>
</dbReference>
<proteinExistence type="inferred from homology"/>
<dbReference type="Pfam" id="PF00005">
    <property type="entry name" value="ABC_tran"/>
    <property type="match status" value="1"/>
</dbReference>
<evidence type="ECO:0000313" key="8">
    <source>
        <dbReference type="Proteomes" id="UP001142292"/>
    </source>
</evidence>
<keyword evidence="8" id="KW-1185">Reference proteome</keyword>
<keyword evidence="5" id="KW-0029">Amino-acid transport</keyword>
<evidence type="ECO:0000313" key="7">
    <source>
        <dbReference type="EMBL" id="GLJ68834.1"/>
    </source>
</evidence>
<dbReference type="InterPro" id="IPR003593">
    <property type="entry name" value="AAA+_ATPase"/>
</dbReference>
<keyword evidence="3" id="KW-0547">Nucleotide-binding</keyword>
<dbReference type="Gene3D" id="3.40.50.300">
    <property type="entry name" value="P-loop containing nucleotide triphosphate hydrolases"/>
    <property type="match status" value="1"/>
</dbReference>
<dbReference type="CDD" id="cd03224">
    <property type="entry name" value="ABC_TM1139_LivF_branched"/>
    <property type="match status" value="1"/>
</dbReference>